<organism evidence="1 2">
    <name type="scientific">Kiloniella laminariae</name>
    <dbReference type="NCBI Taxonomy" id="454162"/>
    <lineage>
        <taxon>Bacteria</taxon>
        <taxon>Pseudomonadati</taxon>
        <taxon>Pseudomonadota</taxon>
        <taxon>Alphaproteobacteria</taxon>
        <taxon>Rhodospirillales</taxon>
        <taxon>Kiloniellaceae</taxon>
        <taxon>Kiloniella</taxon>
    </lineage>
</organism>
<dbReference type="EMBL" id="JAPWGY010000001">
    <property type="protein sequence ID" value="MCZ4279723.1"/>
    <property type="molecule type" value="Genomic_DNA"/>
</dbReference>
<evidence type="ECO:0000313" key="2">
    <source>
        <dbReference type="Proteomes" id="UP001069802"/>
    </source>
</evidence>
<evidence type="ECO:0000313" key="1">
    <source>
        <dbReference type="EMBL" id="MCZ4279723.1"/>
    </source>
</evidence>
<sequence length="189" mass="21557">MMLYFRQHRIEQIHFQNQIPNTRPDHLIGTATGESDISSIIRNDPQSMAHPEIRKFMALCDPLRNDAPLALQQLQTRPFLGFWPSMIVNRWDSDAKDFLTTFWGTRLVEACGLEQTGQHVRSAGGETGETLHYAHAEVIKTGQPLYLGGQLDWFNKSHRRWDQVTLPLTREVPVENTLSATISFLVFAG</sequence>
<name>A0ABT4LF57_9PROT</name>
<proteinExistence type="predicted"/>
<protein>
    <recommendedName>
        <fullName evidence="3">PAS domain-containing protein</fullName>
    </recommendedName>
</protein>
<reference evidence="1" key="1">
    <citation type="submission" date="2022-12" db="EMBL/GenBank/DDBJ databases">
        <title>Bacterial isolates from different developmental stages of Nematostella vectensis.</title>
        <authorList>
            <person name="Fraune S."/>
        </authorList>
    </citation>
    <scope>NUCLEOTIDE SEQUENCE</scope>
    <source>
        <strain evidence="1">G21630-S1</strain>
    </source>
</reference>
<accession>A0ABT4LF57</accession>
<comment type="caution">
    <text evidence="1">The sequence shown here is derived from an EMBL/GenBank/DDBJ whole genome shotgun (WGS) entry which is preliminary data.</text>
</comment>
<keyword evidence="2" id="KW-1185">Reference proteome</keyword>
<dbReference type="Proteomes" id="UP001069802">
    <property type="component" value="Unassembled WGS sequence"/>
</dbReference>
<dbReference type="RefSeq" id="WP_269421920.1">
    <property type="nucleotide sequence ID" value="NZ_JAPWGY010000001.1"/>
</dbReference>
<gene>
    <name evidence="1" type="ORF">O4H49_02960</name>
</gene>
<evidence type="ECO:0008006" key="3">
    <source>
        <dbReference type="Google" id="ProtNLM"/>
    </source>
</evidence>